<evidence type="ECO:0000313" key="3">
    <source>
        <dbReference type="Proteomes" id="UP000310200"/>
    </source>
</evidence>
<name>A0A4S2L6Q1_9HYME</name>
<evidence type="ECO:0000313" key="2">
    <source>
        <dbReference type="EMBL" id="TGZ57936.1"/>
    </source>
</evidence>
<dbReference type="AlphaFoldDB" id="A0A4S2L6Q1"/>
<sequence>MEGIKDGTGISISPWRNKDFMRPIERFIRPSNYDARSEKEKGYIDIEFHEAVYPIRVCIYEIYNPGSVIQIWAQDSNNHWILLWIESFQIVPPKKSRLFSPPLLCPCNFKTKFLKLVFKDSSQVSYTKLDAVMLIGTSELILSRNLNESLTNLFQKINCMYYPYHDDDNLTTDSESAHLDILHLQQNFSKYCVICKSDIKSGFYVLFNSLNTWKNLMHKTVSQKVIPGYEQPLDQRYPRRIFLKSNPNCAKRVKLSLDESKELSRCSLSTLPDEILLKIFKYLDVLTLCRINEVIRRFDILTRDSLLYTRLNMRYIRSEKRMCNIFCYFTPRYNKYLQQLDLTGCNFDVNNFVNFLDNCGRRLTHLRLSDCNDGECLNPVLLKVSETCKNLKDDEGFSYLEGLNNLEHLNLFDTDDIRTECFCKILQNNQRMRQLSADIDLMNDAVLIELGNSCRDLEVIDSLNARDLTSQGINALANCKNLQKVNLDLCGYHPTHNESLFKLLSSYQNLQEVYLWHAILTDHQLELLYSAVQKLKKVISCCRET</sequence>
<evidence type="ECO:0000259" key="1">
    <source>
        <dbReference type="PROSITE" id="PS50181"/>
    </source>
</evidence>
<dbReference type="EMBL" id="QBLH01000104">
    <property type="protein sequence ID" value="TGZ57936.1"/>
    <property type="molecule type" value="Genomic_DNA"/>
</dbReference>
<protein>
    <submittedName>
        <fullName evidence="2">F-box/LRR-repeat protein 4</fullName>
    </submittedName>
</protein>
<dbReference type="STRING" id="300112.A0A4S2L6Q1"/>
<dbReference type="InterPro" id="IPR032675">
    <property type="entry name" value="LRR_dom_sf"/>
</dbReference>
<proteinExistence type="predicted"/>
<organism evidence="2 3">
    <name type="scientific">Temnothorax longispinosus</name>
    <dbReference type="NCBI Taxonomy" id="300112"/>
    <lineage>
        <taxon>Eukaryota</taxon>
        <taxon>Metazoa</taxon>
        <taxon>Ecdysozoa</taxon>
        <taxon>Arthropoda</taxon>
        <taxon>Hexapoda</taxon>
        <taxon>Insecta</taxon>
        <taxon>Pterygota</taxon>
        <taxon>Neoptera</taxon>
        <taxon>Endopterygota</taxon>
        <taxon>Hymenoptera</taxon>
        <taxon>Apocrita</taxon>
        <taxon>Aculeata</taxon>
        <taxon>Formicoidea</taxon>
        <taxon>Formicidae</taxon>
        <taxon>Myrmicinae</taxon>
        <taxon>Temnothorax</taxon>
    </lineage>
</organism>
<dbReference type="PROSITE" id="PS50181">
    <property type="entry name" value="FBOX"/>
    <property type="match status" value="1"/>
</dbReference>
<accession>A0A4S2L6Q1</accession>
<reference evidence="2 3" key="1">
    <citation type="journal article" date="2019" name="Philos. Trans. R. Soc. Lond., B, Biol. Sci.">
        <title>Ant behaviour and brain gene expression of defending hosts depend on the ecological success of the intruding social parasite.</title>
        <authorList>
            <person name="Kaur R."/>
            <person name="Stoldt M."/>
            <person name="Jongepier E."/>
            <person name="Feldmeyer B."/>
            <person name="Menzel F."/>
            <person name="Bornberg-Bauer E."/>
            <person name="Foitzik S."/>
        </authorList>
    </citation>
    <scope>NUCLEOTIDE SEQUENCE [LARGE SCALE GENOMIC DNA]</scope>
    <source>
        <tissue evidence="2">Whole body</tissue>
    </source>
</reference>
<keyword evidence="3" id="KW-1185">Reference proteome</keyword>
<dbReference type="SUPFAM" id="SSF52047">
    <property type="entry name" value="RNI-like"/>
    <property type="match status" value="1"/>
</dbReference>
<feature type="domain" description="F-box" evidence="1">
    <location>
        <begin position="265"/>
        <end position="311"/>
    </location>
</feature>
<dbReference type="Proteomes" id="UP000310200">
    <property type="component" value="Unassembled WGS sequence"/>
</dbReference>
<dbReference type="InterPro" id="IPR001810">
    <property type="entry name" value="F-box_dom"/>
</dbReference>
<comment type="caution">
    <text evidence="2">The sequence shown here is derived from an EMBL/GenBank/DDBJ whole genome shotgun (WGS) entry which is preliminary data.</text>
</comment>
<gene>
    <name evidence="2" type="ORF">DBV15_07576</name>
</gene>
<dbReference type="Gene3D" id="3.80.10.10">
    <property type="entry name" value="Ribonuclease Inhibitor"/>
    <property type="match status" value="1"/>
</dbReference>
<dbReference type="Pfam" id="PF12937">
    <property type="entry name" value="F-box-like"/>
    <property type="match status" value="1"/>
</dbReference>